<dbReference type="InterPro" id="IPR029058">
    <property type="entry name" value="AB_hydrolase_fold"/>
</dbReference>
<dbReference type="Proteomes" id="UP000198607">
    <property type="component" value="Unassembled WGS sequence"/>
</dbReference>
<dbReference type="EMBL" id="FNCY01000011">
    <property type="protein sequence ID" value="SDH97155.1"/>
    <property type="molecule type" value="Genomic_DNA"/>
</dbReference>
<dbReference type="InterPro" id="IPR050300">
    <property type="entry name" value="GDXG_lipolytic_enzyme"/>
</dbReference>
<dbReference type="SUPFAM" id="SSF53474">
    <property type="entry name" value="alpha/beta-Hydrolases"/>
    <property type="match status" value="1"/>
</dbReference>
<evidence type="ECO:0000313" key="4">
    <source>
        <dbReference type="Proteomes" id="UP000198607"/>
    </source>
</evidence>
<evidence type="ECO:0000313" key="3">
    <source>
        <dbReference type="EMBL" id="SDH97155.1"/>
    </source>
</evidence>
<keyword evidence="4" id="KW-1185">Reference proteome</keyword>
<dbReference type="AlphaFoldDB" id="A0A1G8GRX3"/>
<dbReference type="GO" id="GO:0016787">
    <property type="term" value="F:hydrolase activity"/>
    <property type="evidence" value="ECO:0007669"/>
    <property type="project" value="UniProtKB-KW"/>
</dbReference>
<reference evidence="3 4" key="1">
    <citation type="submission" date="2016-10" db="EMBL/GenBank/DDBJ databases">
        <authorList>
            <person name="de Groot N.N."/>
        </authorList>
    </citation>
    <scope>NUCLEOTIDE SEQUENCE [LARGE SCALE GENOMIC DNA]</scope>
    <source>
        <strain evidence="3 4">DSM 5885</strain>
    </source>
</reference>
<dbReference type="InterPro" id="IPR013094">
    <property type="entry name" value="AB_hydrolase_3"/>
</dbReference>
<dbReference type="Gene3D" id="3.40.50.1820">
    <property type="entry name" value="alpha/beta hydrolase"/>
    <property type="match status" value="1"/>
</dbReference>
<evidence type="ECO:0000259" key="2">
    <source>
        <dbReference type="Pfam" id="PF07859"/>
    </source>
</evidence>
<sequence>MSTSESFTVPSTTGIDVPLSLYRSATPHRRTTILYLHGGGLVYGTRHDLPPCHLDAFLHAGYDVLAPDYPLAPESNLDTILATMIELIAAGIARRDPRFPLDNPDYVLFGRSAGAYLALTLCQALNERGIPGPKAIISLYGYARLDDPAFLTPSKHYSSFPSLSPQEVERIVGHTPVTDGDINTRFALYVTARQQGSWIGMLCGDAPPARYSLDAAQLATFPPTFLAAATMDPDVPYRMSKSLSRTIPGARLMTVYGETHDFDRDTRDPTGASVYAEIMSWLDER</sequence>
<protein>
    <submittedName>
        <fullName evidence="3">Acetyl esterase/lipase</fullName>
    </submittedName>
</protein>
<accession>A0A1G8GRX3</accession>
<keyword evidence="1" id="KW-0378">Hydrolase</keyword>
<dbReference type="Pfam" id="PF07859">
    <property type="entry name" value="Abhydrolase_3"/>
    <property type="match status" value="1"/>
</dbReference>
<proteinExistence type="predicted"/>
<dbReference type="STRING" id="83767.SAMN05660652_02619"/>
<organism evidence="3 4">
    <name type="scientific">Propionivibrio dicarboxylicus</name>
    <dbReference type="NCBI Taxonomy" id="83767"/>
    <lineage>
        <taxon>Bacteria</taxon>
        <taxon>Pseudomonadati</taxon>
        <taxon>Pseudomonadota</taxon>
        <taxon>Betaproteobacteria</taxon>
        <taxon>Rhodocyclales</taxon>
        <taxon>Rhodocyclaceae</taxon>
        <taxon>Propionivibrio</taxon>
    </lineage>
</organism>
<name>A0A1G8GRX3_9RHOO</name>
<gene>
    <name evidence="3" type="ORF">SAMN05660652_02619</name>
</gene>
<dbReference type="PANTHER" id="PTHR48081">
    <property type="entry name" value="AB HYDROLASE SUPERFAMILY PROTEIN C4A8.06C"/>
    <property type="match status" value="1"/>
</dbReference>
<dbReference type="RefSeq" id="WP_176785885.1">
    <property type="nucleotide sequence ID" value="NZ_FNCY01000011.1"/>
</dbReference>
<evidence type="ECO:0000256" key="1">
    <source>
        <dbReference type="ARBA" id="ARBA00022801"/>
    </source>
</evidence>
<dbReference type="PANTHER" id="PTHR48081:SF3">
    <property type="entry name" value="ALPHA_BETA HYDROLASE FOLD-3 DOMAIN-CONTAINING PROTEIN"/>
    <property type="match status" value="1"/>
</dbReference>
<feature type="domain" description="Alpha/beta hydrolase fold-3" evidence="2">
    <location>
        <begin position="33"/>
        <end position="233"/>
    </location>
</feature>